<name>A0A7W7RBF1_KITKI</name>
<feature type="compositionally biased region" description="Basic and acidic residues" evidence="1">
    <location>
        <begin position="90"/>
        <end position="110"/>
    </location>
</feature>
<keyword evidence="2" id="KW-0812">Transmembrane</keyword>
<dbReference type="RefSeq" id="WP_184946062.1">
    <property type="nucleotide sequence ID" value="NZ_JACHJV010000003.1"/>
</dbReference>
<feature type="transmembrane region" description="Helical" evidence="2">
    <location>
        <begin position="49"/>
        <end position="72"/>
    </location>
</feature>
<evidence type="ECO:0000313" key="3">
    <source>
        <dbReference type="EMBL" id="MBB4928598.1"/>
    </source>
</evidence>
<gene>
    <name evidence="3" type="ORF">FHR34_007695</name>
</gene>
<organism evidence="3 4">
    <name type="scientific">Kitasatospora kifunensis</name>
    <name type="common">Streptomyces kifunensis</name>
    <dbReference type="NCBI Taxonomy" id="58351"/>
    <lineage>
        <taxon>Bacteria</taxon>
        <taxon>Bacillati</taxon>
        <taxon>Actinomycetota</taxon>
        <taxon>Actinomycetes</taxon>
        <taxon>Kitasatosporales</taxon>
        <taxon>Streptomycetaceae</taxon>
        <taxon>Kitasatospora</taxon>
    </lineage>
</organism>
<sequence>MIILLGLVLLVVAAAVALAGIFGNTGSAHALTNAFTVFGHHMTGSTGTLFLSGIVVGAVGMLGLGLLVTGVLRSSRRAAGARHGQRRSHRETAAVRKHRDDPVERRDTAREQGTAAAGERDGPTEERGDLVSGQGRTGEQTAGTRVGPMPQAAAPAGDDEPAHGKGHRRPHLLGHHSGRQ</sequence>
<feature type="region of interest" description="Disordered" evidence="1">
    <location>
        <begin position="76"/>
        <end position="180"/>
    </location>
</feature>
<feature type="compositionally biased region" description="Basic and acidic residues" evidence="1">
    <location>
        <begin position="118"/>
        <end position="129"/>
    </location>
</feature>
<evidence type="ECO:0000256" key="1">
    <source>
        <dbReference type="SAM" id="MobiDB-lite"/>
    </source>
</evidence>
<feature type="compositionally biased region" description="Basic residues" evidence="1">
    <location>
        <begin position="164"/>
        <end position="180"/>
    </location>
</feature>
<keyword evidence="2" id="KW-0472">Membrane</keyword>
<protein>
    <submittedName>
        <fullName evidence="3">Uncharacterized protein</fullName>
    </submittedName>
</protein>
<accession>A0A7W7RBF1</accession>
<feature type="compositionally biased region" description="Basic residues" evidence="1">
    <location>
        <begin position="76"/>
        <end position="89"/>
    </location>
</feature>
<dbReference type="EMBL" id="JACHJV010000003">
    <property type="protein sequence ID" value="MBB4928598.1"/>
    <property type="molecule type" value="Genomic_DNA"/>
</dbReference>
<evidence type="ECO:0000256" key="2">
    <source>
        <dbReference type="SAM" id="Phobius"/>
    </source>
</evidence>
<dbReference type="Proteomes" id="UP000540506">
    <property type="component" value="Unassembled WGS sequence"/>
</dbReference>
<reference evidence="3 4" key="1">
    <citation type="submission" date="2020-08" db="EMBL/GenBank/DDBJ databases">
        <title>Sequencing the genomes of 1000 actinobacteria strains.</title>
        <authorList>
            <person name="Klenk H.-P."/>
        </authorList>
    </citation>
    <scope>NUCLEOTIDE SEQUENCE [LARGE SCALE GENOMIC DNA]</scope>
    <source>
        <strain evidence="3 4">DSM 41654</strain>
    </source>
</reference>
<proteinExistence type="predicted"/>
<keyword evidence="4" id="KW-1185">Reference proteome</keyword>
<comment type="caution">
    <text evidence="3">The sequence shown here is derived from an EMBL/GenBank/DDBJ whole genome shotgun (WGS) entry which is preliminary data.</text>
</comment>
<keyword evidence="2" id="KW-1133">Transmembrane helix</keyword>
<dbReference type="AlphaFoldDB" id="A0A7W7RBF1"/>
<evidence type="ECO:0000313" key="4">
    <source>
        <dbReference type="Proteomes" id="UP000540506"/>
    </source>
</evidence>